<sequence length="106" mass="12374">MEWLPDPPWNKAAGSKTEWKSFDLKMKLGKGPPLRCNLIVFGPWKAIRAERGQGYMYTKFRIFIPRFACVFGEDLYCFLRKSYPLCADMEYNRVINGTKSTSDELH</sequence>
<dbReference type="Proteomes" id="UP000322234">
    <property type="component" value="Unassembled WGS sequence"/>
</dbReference>
<dbReference type="EMBL" id="VBQZ03000141">
    <property type="protein sequence ID" value="MXQ95627.1"/>
    <property type="molecule type" value="Genomic_DNA"/>
</dbReference>
<evidence type="ECO:0000313" key="2">
    <source>
        <dbReference type="Proteomes" id="UP000322234"/>
    </source>
</evidence>
<keyword evidence="2" id="KW-1185">Reference proteome</keyword>
<comment type="caution">
    <text evidence="1">The sequence shown here is derived from an EMBL/GenBank/DDBJ whole genome shotgun (WGS) entry which is preliminary data.</text>
</comment>
<accession>A0A6B0S3U3</accession>
<proteinExistence type="predicted"/>
<gene>
    <name evidence="1" type="ORF">E5288_WYG009311</name>
</gene>
<protein>
    <submittedName>
        <fullName evidence="1">Uncharacterized protein</fullName>
    </submittedName>
</protein>
<dbReference type="AlphaFoldDB" id="A0A6B0S3U3"/>
<organism evidence="1 2">
    <name type="scientific">Bos mutus</name>
    <name type="common">wild yak</name>
    <dbReference type="NCBI Taxonomy" id="72004"/>
    <lineage>
        <taxon>Eukaryota</taxon>
        <taxon>Metazoa</taxon>
        <taxon>Chordata</taxon>
        <taxon>Craniata</taxon>
        <taxon>Vertebrata</taxon>
        <taxon>Euteleostomi</taxon>
        <taxon>Mammalia</taxon>
        <taxon>Eutheria</taxon>
        <taxon>Laurasiatheria</taxon>
        <taxon>Artiodactyla</taxon>
        <taxon>Ruminantia</taxon>
        <taxon>Pecora</taxon>
        <taxon>Bovidae</taxon>
        <taxon>Bovinae</taxon>
        <taxon>Bos</taxon>
    </lineage>
</organism>
<reference evidence="1" key="1">
    <citation type="submission" date="2019-10" db="EMBL/GenBank/DDBJ databases">
        <title>The sequence and de novo assembly of the wild yak genome.</title>
        <authorList>
            <person name="Liu Y."/>
        </authorList>
    </citation>
    <scope>NUCLEOTIDE SEQUENCE [LARGE SCALE GENOMIC DNA]</scope>
    <source>
        <strain evidence="1">WY2019</strain>
    </source>
</reference>
<evidence type="ECO:0000313" key="1">
    <source>
        <dbReference type="EMBL" id="MXQ95627.1"/>
    </source>
</evidence>
<name>A0A6B0S3U3_9CETA</name>